<dbReference type="InterPro" id="IPR018774">
    <property type="entry name" value="Phage_Mu_GpT"/>
</dbReference>
<evidence type="ECO:0000313" key="2">
    <source>
        <dbReference type="EMBL" id="OSI25067.1"/>
    </source>
</evidence>
<dbReference type="Proteomes" id="UP000193303">
    <property type="component" value="Unassembled WGS sequence"/>
</dbReference>
<proteinExistence type="predicted"/>
<gene>
    <name evidence="2" type="ORF">BV912_01440</name>
</gene>
<comment type="caution">
    <text evidence="2">The sequence shown here is derived from an EMBL/GenBank/DDBJ whole genome shotgun (WGS) entry which is preliminary data.</text>
</comment>
<protein>
    <submittedName>
        <fullName evidence="2">Head protein</fullName>
    </submittedName>
</protein>
<dbReference type="AlphaFoldDB" id="A0A1X3DLL2"/>
<dbReference type="EMBL" id="MTAB01000002">
    <property type="protein sequence ID" value="OSI25067.1"/>
    <property type="molecule type" value="Genomic_DNA"/>
</dbReference>
<accession>A0A1X3DLL2</accession>
<dbReference type="RefSeq" id="WP_085357844.1">
    <property type="nucleotide sequence ID" value="NZ_MTAB01000002.1"/>
</dbReference>
<dbReference type="Pfam" id="PF10124">
    <property type="entry name" value="Mu-like_gpT"/>
    <property type="match status" value="1"/>
</dbReference>
<evidence type="ECO:0000259" key="1">
    <source>
        <dbReference type="Pfam" id="PF10124"/>
    </source>
</evidence>
<name>A0A1X3DLL2_9NEIS</name>
<sequence length="299" mass="33649">MIITPESLKALFIGWKKNFQNGLAKAPSQYKQIATVVPSTSAQNGYPWLGDWPDLQKWVGDRQFSELKAHGYFIENEDYANGVKVKANSIKDDQHGIYAPMFEAAGQSAAVWYDQLVFDALAKGNERLCYDGQNFFDTDHPVYQKSDGTGSNNAASNFYEGSSQAWFLLDTSRPLKPLIFQDREKPHLTAMTADTDEGVFMKNEYRYGVSARGAAGYGFWQMAAMSKEELTDTTFKKVYDNMRTPKKDGGRPLNIRPTVLIVPPTLRSTAIELIKSEKINNKANPNHNLVEILESPWIL</sequence>
<feature type="domain" description="Bacteriophage Mu GpT" evidence="1">
    <location>
        <begin position="8"/>
        <end position="298"/>
    </location>
</feature>
<organism evidence="2 3">
    <name type="scientific">Neisseria dumasiana</name>
    <dbReference type="NCBI Taxonomy" id="1931275"/>
    <lineage>
        <taxon>Bacteria</taxon>
        <taxon>Pseudomonadati</taxon>
        <taxon>Pseudomonadota</taxon>
        <taxon>Betaproteobacteria</taxon>
        <taxon>Neisseriales</taxon>
        <taxon>Neisseriaceae</taxon>
        <taxon>Neisseria</taxon>
    </lineage>
</organism>
<dbReference type="OrthoDB" id="9804833at2"/>
<evidence type="ECO:0000313" key="3">
    <source>
        <dbReference type="Proteomes" id="UP000193303"/>
    </source>
</evidence>
<reference evidence="3" key="1">
    <citation type="submission" date="2017-01" db="EMBL/GenBank/DDBJ databases">
        <authorList>
            <person name="Mah S.A."/>
            <person name="Swanson W.J."/>
            <person name="Moy G.W."/>
            <person name="Vacquier V.D."/>
        </authorList>
    </citation>
    <scope>NUCLEOTIDE SEQUENCE [LARGE SCALE GENOMIC DNA]</scope>
    <source>
        <strain evidence="3">124861</strain>
    </source>
</reference>